<dbReference type="EMBL" id="ABCK01000005">
    <property type="protein sequence ID" value="EDM28305.1"/>
    <property type="molecule type" value="Genomic_DNA"/>
</dbReference>
<evidence type="ECO:0000313" key="1">
    <source>
        <dbReference type="EMBL" id="EDM28305.1"/>
    </source>
</evidence>
<protein>
    <submittedName>
        <fullName evidence="1">Uncharacterized protein</fullName>
    </submittedName>
</protein>
<dbReference type="AlphaFoldDB" id="A6DIL9"/>
<dbReference type="Proteomes" id="UP000004947">
    <property type="component" value="Unassembled WGS sequence"/>
</dbReference>
<accession>A6DIL9</accession>
<proteinExistence type="predicted"/>
<reference evidence="1 2" key="1">
    <citation type="journal article" date="2010" name="J. Bacteriol.">
        <title>Genome sequence of Lentisphaera araneosa HTCC2155T, the type species of the order Lentisphaerales in the phylum Lentisphaerae.</title>
        <authorList>
            <person name="Thrash J.C."/>
            <person name="Cho J.C."/>
            <person name="Vergin K.L."/>
            <person name="Morris R.M."/>
            <person name="Giovannoni S.J."/>
        </authorList>
    </citation>
    <scope>NUCLEOTIDE SEQUENCE [LARGE SCALE GENOMIC DNA]</scope>
    <source>
        <strain evidence="1 2">HTCC2155</strain>
    </source>
</reference>
<organism evidence="1 2">
    <name type="scientific">Lentisphaera araneosa HTCC2155</name>
    <dbReference type="NCBI Taxonomy" id="313628"/>
    <lineage>
        <taxon>Bacteria</taxon>
        <taxon>Pseudomonadati</taxon>
        <taxon>Lentisphaerota</taxon>
        <taxon>Lentisphaeria</taxon>
        <taxon>Lentisphaerales</taxon>
        <taxon>Lentisphaeraceae</taxon>
        <taxon>Lentisphaera</taxon>
    </lineage>
</organism>
<name>A6DIL9_9BACT</name>
<evidence type="ECO:0000313" key="2">
    <source>
        <dbReference type="Proteomes" id="UP000004947"/>
    </source>
</evidence>
<gene>
    <name evidence="1" type="ORF">LNTAR_10331</name>
</gene>
<sequence>MKLNHTAVKWVNEPSEPRITSLKILKTKRVLAKDCSLCSENWIYSEKSPVKAFIKKLFFCSKRYCTCVRD</sequence>
<comment type="caution">
    <text evidence="1">The sequence shown here is derived from an EMBL/GenBank/DDBJ whole genome shotgun (WGS) entry which is preliminary data.</text>
</comment>
<keyword evidence="2" id="KW-1185">Reference proteome</keyword>